<comment type="caution">
    <text evidence="3">The sequence shown here is derived from an EMBL/GenBank/DDBJ whole genome shotgun (WGS) entry which is preliminary data.</text>
</comment>
<dbReference type="OrthoDB" id="3543060at2759"/>
<accession>A0A8H6B466</accession>
<dbReference type="GeneID" id="59255172"/>
<evidence type="ECO:0000313" key="3">
    <source>
        <dbReference type="EMBL" id="KAF5878869.1"/>
    </source>
</evidence>
<protein>
    <submittedName>
        <fullName evidence="3">Uncharacterized protein</fullName>
    </submittedName>
</protein>
<proteinExistence type="predicted"/>
<dbReference type="AlphaFoldDB" id="A0A8H6B466"/>
<feature type="transmembrane region" description="Helical" evidence="2">
    <location>
        <begin position="66"/>
        <end position="86"/>
    </location>
</feature>
<dbReference type="RefSeq" id="XP_037197813.1">
    <property type="nucleotide sequence ID" value="XM_037331480.1"/>
</dbReference>
<feature type="compositionally biased region" description="Low complexity" evidence="1">
    <location>
        <begin position="16"/>
        <end position="25"/>
    </location>
</feature>
<keyword evidence="2" id="KW-1133">Transmembrane helix</keyword>
<organism evidence="3 4">
    <name type="scientific">Botrytis fragariae</name>
    <dbReference type="NCBI Taxonomy" id="1964551"/>
    <lineage>
        <taxon>Eukaryota</taxon>
        <taxon>Fungi</taxon>
        <taxon>Dikarya</taxon>
        <taxon>Ascomycota</taxon>
        <taxon>Pezizomycotina</taxon>
        <taxon>Leotiomycetes</taxon>
        <taxon>Helotiales</taxon>
        <taxon>Sclerotiniaceae</taxon>
        <taxon>Botrytis</taxon>
    </lineage>
</organism>
<keyword evidence="2" id="KW-0472">Membrane</keyword>
<dbReference type="Proteomes" id="UP000531561">
    <property type="component" value="Unassembled WGS sequence"/>
</dbReference>
<evidence type="ECO:0000256" key="2">
    <source>
        <dbReference type="SAM" id="Phobius"/>
    </source>
</evidence>
<keyword evidence="2" id="KW-0812">Transmembrane</keyword>
<evidence type="ECO:0000256" key="1">
    <source>
        <dbReference type="SAM" id="MobiDB-lite"/>
    </source>
</evidence>
<feature type="region of interest" description="Disordered" evidence="1">
    <location>
        <begin position="1"/>
        <end position="28"/>
    </location>
</feature>
<dbReference type="EMBL" id="JABFCT010000002">
    <property type="protein sequence ID" value="KAF5878869.1"/>
    <property type="molecule type" value="Genomic_DNA"/>
</dbReference>
<gene>
    <name evidence="3" type="ORF">Bfra_001040</name>
</gene>
<sequence length="111" mass="12020">MSSSTTQQPRLDRAYSTSSASSSDSNDGWLILNGHGSSTVTTPTNQLMHSTPTFSSLQSPVNETGILAKIGLVVFVAGLLVTWGFGRGRSCLKRRSIIILLTYGNRNYMHL</sequence>
<evidence type="ECO:0000313" key="4">
    <source>
        <dbReference type="Proteomes" id="UP000531561"/>
    </source>
</evidence>
<name>A0A8H6B466_9HELO</name>
<keyword evidence="4" id="KW-1185">Reference proteome</keyword>
<reference evidence="3 4" key="1">
    <citation type="journal article" date="2020" name="Phytopathology">
        <title>A high-quality genome resource of Botrytis fragariae, a new and rapidly spreading fungal pathogen causing strawberry gray mold in the U.S.A.</title>
        <authorList>
            <person name="Wu Y."/>
            <person name="Saski C.A."/>
            <person name="Schnabel G."/>
            <person name="Xiao S."/>
            <person name="Hu M."/>
        </authorList>
    </citation>
    <scope>NUCLEOTIDE SEQUENCE [LARGE SCALE GENOMIC DNA]</scope>
    <source>
        <strain evidence="3 4">BVB16</strain>
    </source>
</reference>